<proteinExistence type="predicted"/>
<gene>
    <name evidence="1" type="ORF">NM208_g9982</name>
</gene>
<reference evidence="1" key="1">
    <citation type="submission" date="2022-08" db="EMBL/GenBank/DDBJ databases">
        <title>Genome Sequence of Fusarium decemcellulare.</title>
        <authorList>
            <person name="Buettner E."/>
        </authorList>
    </citation>
    <scope>NUCLEOTIDE SEQUENCE</scope>
    <source>
        <strain evidence="1">Babe19</strain>
    </source>
</reference>
<sequence>MTKSSQIQILDKSDYTKQYLISLETEPSILAAGCIRIQSRILSITTNNFTYARLGHLMGWWSVWKIPETVPDPYNDTTRFGRISSWGYAEVLESNHDEVPVGTKLYGYMPIGDGTEDLEIAIDAETGHLWEISKSRQHLLSIYNQYIPFTLETDLNQDRDGRGWDSLIRPLFETSYLLSRFVFSWDEKRTHPFGTSALWTAAQADLANAIVILLAPSGKTGLMFAHQLRHARPKEKQPRKVVAVGSQTSKIFSESTGLFDHVLLYSDARSGDVVKRVGVDKDTNVVLINFGARGDAEDDWYDAAKSAAGTMQLLIVGGDPSAAGRSKLAALAEDPASGVTRCNMSGLRDCAMSMVGSQEYHAGVTEEWSSLKKGGVVNGLSLKWGRGMEEFKQGWDELCNGKYGPDVGLVYEV</sequence>
<evidence type="ECO:0000313" key="1">
    <source>
        <dbReference type="EMBL" id="KAJ3528937.1"/>
    </source>
</evidence>
<keyword evidence="2" id="KW-1185">Reference proteome</keyword>
<protein>
    <submittedName>
        <fullName evidence="1">Uncharacterized protein</fullName>
    </submittedName>
</protein>
<accession>A0ACC1RZI0</accession>
<comment type="caution">
    <text evidence="1">The sequence shown here is derived from an EMBL/GenBank/DDBJ whole genome shotgun (WGS) entry which is preliminary data.</text>
</comment>
<organism evidence="1 2">
    <name type="scientific">Fusarium decemcellulare</name>
    <dbReference type="NCBI Taxonomy" id="57161"/>
    <lineage>
        <taxon>Eukaryota</taxon>
        <taxon>Fungi</taxon>
        <taxon>Dikarya</taxon>
        <taxon>Ascomycota</taxon>
        <taxon>Pezizomycotina</taxon>
        <taxon>Sordariomycetes</taxon>
        <taxon>Hypocreomycetidae</taxon>
        <taxon>Hypocreales</taxon>
        <taxon>Nectriaceae</taxon>
        <taxon>Fusarium</taxon>
        <taxon>Fusarium decemcellulare species complex</taxon>
    </lineage>
</organism>
<dbReference type="Proteomes" id="UP001148629">
    <property type="component" value="Unassembled WGS sequence"/>
</dbReference>
<dbReference type="EMBL" id="JANRMS010001350">
    <property type="protein sequence ID" value="KAJ3528937.1"/>
    <property type="molecule type" value="Genomic_DNA"/>
</dbReference>
<name>A0ACC1RZI0_9HYPO</name>
<evidence type="ECO:0000313" key="2">
    <source>
        <dbReference type="Proteomes" id="UP001148629"/>
    </source>
</evidence>